<proteinExistence type="predicted"/>
<dbReference type="Gene3D" id="3.40.50.12080">
    <property type="match status" value="1"/>
</dbReference>
<reference evidence="2" key="1">
    <citation type="submission" date="2024-05" db="EMBL/GenBank/DDBJ databases">
        <authorList>
            <person name="Cai S.Y."/>
            <person name="Jin L.M."/>
            <person name="Li H.R."/>
        </authorList>
    </citation>
    <scope>NUCLEOTIDE SEQUENCE</scope>
    <source>
        <strain evidence="2">A5-74</strain>
    </source>
</reference>
<dbReference type="Pfam" id="PF18588">
    <property type="entry name" value="WcbI"/>
    <property type="match status" value="1"/>
</dbReference>
<sequence>MPVTENAIPWTELDPAVVPRGSLGFVWGNCQAESIRRMIAPVALEHGVRFVRLPPVFEMSAADVARLHALLPIAGVLVTQPVKDEYRIPGCGSRQLIEKLADSGQVVTVPSTHYEGLHPWQVHAHDEAGGSVDAPLVDYHDLRLLTAADRGWDVARAVELVAASDPDPAAVQELSAASITELRRRTAGLDVDTVDAVIAAGASAMWTVNHPSNAVLGALGRGVLSVLGWSGEPAVPEYEMLGRIRTPVAPAVREALHLPTAAAAQSWQIDDEPVAWEIVAEPVLELYRQRPDLVGRTLGRYRDRLAALER</sequence>
<dbReference type="RefSeq" id="WP_353649204.1">
    <property type="nucleotide sequence ID" value="NZ_CP159218.1"/>
</dbReference>
<dbReference type="AlphaFoldDB" id="A0AAU8DQL0"/>
<dbReference type="EMBL" id="CP159218">
    <property type="protein sequence ID" value="XCG63589.1"/>
    <property type="molecule type" value="Genomic_DNA"/>
</dbReference>
<name>A0AAU8DQL0_9ACTN</name>
<evidence type="ECO:0000259" key="1">
    <source>
        <dbReference type="Pfam" id="PF18588"/>
    </source>
</evidence>
<organism evidence="2">
    <name type="scientific">Nakamurella sp. A5-74</name>
    <dbReference type="NCBI Taxonomy" id="3158264"/>
    <lineage>
        <taxon>Bacteria</taxon>
        <taxon>Bacillati</taxon>
        <taxon>Actinomycetota</taxon>
        <taxon>Actinomycetes</taxon>
        <taxon>Nakamurellales</taxon>
        <taxon>Nakamurellaceae</taxon>
        <taxon>Nakamurella</taxon>
    </lineage>
</organism>
<accession>A0AAU8DQL0</accession>
<evidence type="ECO:0000313" key="2">
    <source>
        <dbReference type="EMBL" id="XCG63589.1"/>
    </source>
</evidence>
<protein>
    <submittedName>
        <fullName evidence="2">WcbI family polysaccharide biosynthesis putative acetyltransferase</fullName>
    </submittedName>
</protein>
<gene>
    <name evidence="2" type="ORF">ABLG96_20770</name>
</gene>
<feature type="domain" description="Polysaccharide biosynthesis enzyme WcbI" evidence="1">
    <location>
        <begin position="25"/>
        <end position="231"/>
    </location>
</feature>
<dbReference type="InterPro" id="IPR041307">
    <property type="entry name" value="WcbI"/>
</dbReference>